<evidence type="ECO:0000256" key="1">
    <source>
        <dbReference type="ARBA" id="ARBA00010613"/>
    </source>
</evidence>
<gene>
    <name evidence="3" type="ORF">DWV29_21315</name>
</gene>
<evidence type="ECO:0000259" key="2">
    <source>
        <dbReference type="PROSITE" id="PS50263"/>
    </source>
</evidence>
<organism evidence="3 4">
    <name type="scientific">Enterocloster asparagiformis</name>
    <dbReference type="NCBI Taxonomy" id="333367"/>
    <lineage>
        <taxon>Bacteria</taxon>
        <taxon>Bacillati</taxon>
        <taxon>Bacillota</taxon>
        <taxon>Clostridia</taxon>
        <taxon>Lachnospirales</taxon>
        <taxon>Lachnospiraceae</taxon>
        <taxon>Enterocloster</taxon>
    </lineage>
</organism>
<name>A0A413F9Z5_9FIRM</name>
<dbReference type="SUPFAM" id="SSF56317">
    <property type="entry name" value="Carbon-nitrogen hydrolase"/>
    <property type="match status" value="1"/>
</dbReference>
<dbReference type="Pfam" id="PF00795">
    <property type="entry name" value="CN_hydrolase"/>
    <property type="match status" value="1"/>
</dbReference>
<dbReference type="PANTHER" id="PTHR23088">
    <property type="entry name" value="NITRILASE-RELATED"/>
    <property type="match status" value="1"/>
</dbReference>
<sequence length="289" mass="31397">MITQIIYQHKNRKGMGNMIAAVIQMNCEPGNIRKNVAAARDFIRKAADKGAEWAVLPELFQTGYLLGGRDREYAGPVPGGEALCWMEETAREFGIMLTGGIIEEQGGKLYDTAVTVSQHGLLGAYRKIHLWGGEKERFTPGNDTGTPMDCGNWKIGMQICYEAGFPEGARLQVLKGANALAYVAAFGAARAEVWDLATRARALENGCYVLASDRCGTEPCGTKFAGRSRIVAPDGTILAQVEEGEGIAVAKLELSNIQQQRAVLPYLKDLRTDLIAAAWQKWANGSERG</sequence>
<dbReference type="PANTHER" id="PTHR23088:SF27">
    <property type="entry name" value="DEAMINATED GLUTATHIONE AMIDASE"/>
    <property type="match status" value="1"/>
</dbReference>
<keyword evidence="3" id="KW-0378">Hydrolase</keyword>
<evidence type="ECO:0000313" key="4">
    <source>
        <dbReference type="Proteomes" id="UP000283880"/>
    </source>
</evidence>
<accession>A0A413F9Z5</accession>
<dbReference type="InterPro" id="IPR003010">
    <property type="entry name" value="C-N_Hydrolase"/>
</dbReference>
<proteinExistence type="inferred from homology"/>
<dbReference type="PROSITE" id="PS50263">
    <property type="entry name" value="CN_HYDROLASE"/>
    <property type="match status" value="1"/>
</dbReference>
<evidence type="ECO:0000313" key="3">
    <source>
        <dbReference type="EMBL" id="RGX25442.1"/>
    </source>
</evidence>
<dbReference type="AlphaFoldDB" id="A0A413F9Z5"/>
<dbReference type="GO" id="GO:0016787">
    <property type="term" value="F:hydrolase activity"/>
    <property type="evidence" value="ECO:0007669"/>
    <property type="project" value="UniProtKB-KW"/>
</dbReference>
<reference evidence="3 4" key="1">
    <citation type="submission" date="2018-08" db="EMBL/GenBank/DDBJ databases">
        <title>A genome reference for cultivated species of the human gut microbiota.</title>
        <authorList>
            <person name="Zou Y."/>
            <person name="Xue W."/>
            <person name="Luo G."/>
        </authorList>
    </citation>
    <scope>NUCLEOTIDE SEQUENCE [LARGE SCALE GENOMIC DNA]</scope>
    <source>
        <strain evidence="3 4">AF04-15</strain>
    </source>
</reference>
<comment type="caution">
    <text evidence="3">The sequence shown here is derived from an EMBL/GenBank/DDBJ whole genome shotgun (WGS) entry which is preliminary data.</text>
</comment>
<dbReference type="InterPro" id="IPR036526">
    <property type="entry name" value="C-N_Hydrolase_sf"/>
</dbReference>
<dbReference type="CDD" id="cd07197">
    <property type="entry name" value="nitrilase"/>
    <property type="match status" value="1"/>
</dbReference>
<dbReference type="Gene3D" id="3.60.110.10">
    <property type="entry name" value="Carbon-nitrogen hydrolase"/>
    <property type="match status" value="1"/>
</dbReference>
<dbReference type="Proteomes" id="UP000283880">
    <property type="component" value="Unassembled WGS sequence"/>
</dbReference>
<comment type="similarity">
    <text evidence="1">Belongs to the carbon-nitrogen hydrolase superfamily. NIT1/NIT2 family.</text>
</comment>
<dbReference type="EMBL" id="QSBM01000019">
    <property type="protein sequence ID" value="RGX25442.1"/>
    <property type="molecule type" value="Genomic_DNA"/>
</dbReference>
<feature type="domain" description="CN hydrolase" evidence="2">
    <location>
        <begin position="18"/>
        <end position="254"/>
    </location>
</feature>
<dbReference type="OrthoDB" id="9811121at2"/>
<protein>
    <submittedName>
        <fullName evidence="3">Carbon-nitrogen hydrolase family protein</fullName>
    </submittedName>
</protein>